<accession>A0A9P5MQ51</accession>
<proteinExistence type="predicted"/>
<protein>
    <submittedName>
        <fullName evidence="2">Uncharacterized protein</fullName>
    </submittedName>
</protein>
<feature type="compositionally biased region" description="Acidic residues" evidence="1">
    <location>
        <begin position="216"/>
        <end position="229"/>
    </location>
</feature>
<evidence type="ECO:0000256" key="1">
    <source>
        <dbReference type="SAM" id="MobiDB-lite"/>
    </source>
</evidence>
<gene>
    <name evidence="2" type="ORF">DFH94DRAFT_848248</name>
</gene>
<reference evidence="2" key="1">
    <citation type="submission" date="2019-10" db="EMBL/GenBank/DDBJ databases">
        <authorList>
            <consortium name="DOE Joint Genome Institute"/>
            <person name="Kuo A."/>
            <person name="Miyauchi S."/>
            <person name="Kiss E."/>
            <person name="Drula E."/>
            <person name="Kohler A."/>
            <person name="Sanchez-Garcia M."/>
            <person name="Andreopoulos B."/>
            <person name="Barry K.W."/>
            <person name="Bonito G."/>
            <person name="Buee M."/>
            <person name="Carver A."/>
            <person name="Chen C."/>
            <person name="Cichocki N."/>
            <person name="Clum A."/>
            <person name="Culley D."/>
            <person name="Crous P.W."/>
            <person name="Fauchery L."/>
            <person name="Girlanda M."/>
            <person name="Hayes R."/>
            <person name="Keri Z."/>
            <person name="LaButti K."/>
            <person name="Lipzen A."/>
            <person name="Lombard V."/>
            <person name="Magnuson J."/>
            <person name="Maillard F."/>
            <person name="Morin E."/>
            <person name="Murat C."/>
            <person name="Nolan M."/>
            <person name="Ohm R."/>
            <person name="Pangilinan J."/>
            <person name="Pereira M."/>
            <person name="Perotto S."/>
            <person name="Peter M."/>
            <person name="Riley R."/>
            <person name="Sitrit Y."/>
            <person name="Stielow B."/>
            <person name="Szollosi G."/>
            <person name="Zifcakova L."/>
            <person name="Stursova M."/>
            <person name="Spatafora J.W."/>
            <person name="Tedersoo L."/>
            <person name="Vaario L.-M."/>
            <person name="Yamada A."/>
            <person name="Yan M."/>
            <person name="Wang P."/>
            <person name="Xu J."/>
            <person name="Bruns T."/>
            <person name="Baldrian P."/>
            <person name="Vilgalys R."/>
            <person name="Henrissat B."/>
            <person name="Grigoriev I.V."/>
            <person name="Hibbett D."/>
            <person name="Nagy L.G."/>
            <person name="Martin F.M."/>
        </authorList>
    </citation>
    <scope>NUCLEOTIDE SEQUENCE</scope>
    <source>
        <strain evidence="2">Prilba</strain>
    </source>
</reference>
<feature type="region of interest" description="Disordered" evidence="1">
    <location>
        <begin position="80"/>
        <end position="115"/>
    </location>
</feature>
<evidence type="ECO:0000313" key="3">
    <source>
        <dbReference type="Proteomes" id="UP000759537"/>
    </source>
</evidence>
<feature type="region of interest" description="Disordered" evidence="1">
    <location>
        <begin position="1"/>
        <end position="25"/>
    </location>
</feature>
<feature type="compositionally biased region" description="Basic and acidic residues" evidence="1">
    <location>
        <begin position="1"/>
        <end position="10"/>
    </location>
</feature>
<evidence type="ECO:0000313" key="2">
    <source>
        <dbReference type="EMBL" id="KAF8467454.1"/>
    </source>
</evidence>
<reference evidence="2" key="2">
    <citation type="journal article" date="2020" name="Nat. Commun.">
        <title>Large-scale genome sequencing of mycorrhizal fungi provides insights into the early evolution of symbiotic traits.</title>
        <authorList>
            <person name="Miyauchi S."/>
            <person name="Kiss E."/>
            <person name="Kuo A."/>
            <person name="Drula E."/>
            <person name="Kohler A."/>
            <person name="Sanchez-Garcia M."/>
            <person name="Morin E."/>
            <person name="Andreopoulos B."/>
            <person name="Barry K.W."/>
            <person name="Bonito G."/>
            <person name="Buee M."/>
            <person name="Carver A."/>
            <person name="Chen C."/>
            <person name="Cichocki N."/>
            <person name="Clum A."/>
            <person name="Culley D."/>
            <person name="Crous P.W."/>
            <person name="Fauchery L."/>
            <person name="Girlanda M."/>
            <person name="Hayes R.D."/>
            <person name="Keri Z."/>
            <person name="LaButti K."/>
            <person name="Lipzen A."/>
            <person name="Lombard V."/>
            <person name="Magnuson J."/>
            <person name="Maillard F."/>
            <person name="Murat C."/>
            <person name="Nolan M."/>
            <person name="Ohm R.A."/>
            <person name="Pangilinan J."/>
            <person name="Pereira M.F."/>
            <person name="Perotto S."/>
            <person name="Peter M."/>
            <person name="Pfister S."/>
            <person name="Riley R."/>
            <person name="Sitrit Y."/>
            <person name="Stielow J.B."/>
            <person name="Szollosi G."/>
            <person name="Zifcakova L."/>
            <person name="Stursova M."/>
            <person name="Spatafora J.W."/>
            <person name="Tedersoo L."/>
            <person name="Vaario L.M."/>
            <person name="Yamada A."/>
            <person name="Yan M."/>
            <person name="Wang P."/>
            <person name="Xu J."/>
            <person name="Bruns T."/>
            <person name="Baldrian P."/>
            <person name="Vilgalys R."/>
            <person name="Dunand C."/>
            <person name="Henrissat B."/>
            <person name="Grigoriev I.V."/>
            <person name="Hibbett D."/>
            <person name="Nagy L.G."/>
            <person name="Martin F.M."/>
        </authorList>
    </citation>
    <scope>NUCLEOTIDE SEQUENCE</scope>
    <source>
        <strain evidence="2">Prilba</strain>
    </source>
</reference>
<name>A0A9P5MQ51_9AGAM</name>
<dbReference type="OrthoDB" id="10639802at2759"/>
<sequence>MSPLLERRGTESSSRNGGFIDFRDPNPPPCAFAGIPYTKGTAVSRGDAWPIRIVAANRQHGDARCTPLTGQDNECRVAAIGGKGSGSGGHTQQLSAASSPTDELTHPASLSLPRSEEASAEGLVVEHGGGSLAALAMAAAQTAVHRTQTHPPTDWTVRSSSATAFLVTSVYVTAHHPSHLQPQALAKIAQQQQPLKERKRKLDQHGSSQNQNDLEGYVDEGSDSEDEEHSDQIGAVNKNFIAQIHRVTLWPDLRGPYILAIKQQEGRVCAVYKGMPVGGSLRNEQMKVFGNGLGEGGQAWLLGSIDFDLTISLLDAHSEFV</sequence>
<feature type="region of interest" description="Disordered" evidence="1">
    <location>
        <begin position="187"/>
        <end position="231"/>
    </location>
</feature>
<dbReference type="EMBL" id="WHVB01000036">
    <property type="protein sequence ID" value="KAF8467454.1"/>
    <property type="molecule type" value="Genomic_DNA"/>
</dbReference>
<dbReference type="Proteomes" id="UP000759537">
    <property type="component" value="Unassembled WGS sequence"/>
</dbReference>
<keyword evidence="3" id="KW-1185">Reference proteome</keyword>
<comment type="caution">
    <text evidence="2">The sequence shown here is derived from an EMBL/GenBank/DDBJ whole genome shotgun (WGS) entry which is preliminary data.</text>
</comment>
<dbReference type="AlphaFoldDB" id="A0A9P5MQ51"/>
<feature type="compositionally biased region" description="Polar residues" evidence="1">
    <location>
        <begin position="90"/>
        <end position="102"/>
    </location>
</feature>
<organism evidence="2 3">
    <name type="scientific">Russula ochroleuca</name>
    <dbReference type="NCBI Taxonomy" id="152965"/>
    <lineage>
        <taxon>Eukaryota</taxon>
        <taxon>Fungi</taxon>
        <taxon>Dikarya</taxon>
        <taxon>Basidiomycota</taxon>
        <taxon>Agaricomycotina</taxon>
        <taxon>Agaricomycetes</taxon>
        <taxon>Russulales</taxon>
        <taxon>Russulaceae</taxon>
        <taxon>Russula</taxon>
    </lineage>
</organism>